<protein>
    <submittedName>
        <fullName evidence="2">Uncharacterized protein</fullName>
    </submittedName>
</protein>
<feature type="compositionally biased region" description="Polar residues" evidence="1">
    <location>
        <begin position="414"/>
        <end position="443"/>
    </location>
</feature>
<proteinExistence type="predicted"/>
<sequence>MPTFRERVSGLFRRQTQQQQQPAQVPGPTPNAVAAYQWIMANQAQAAVQASGAEASSWSGVMHESDGGALGLAAADGSVTYDRQQVLAPVWEMAQNAGQPAHPAMLARWRNALQTMYHENTHFLNANGRSIADGIAQGHIGSVRAFEEGVTEAWSASQVNDYIRALGAEHLAPGISGAVVRQPYPQYVGATQALADGLGRDTGLGRQEVMRQLAVQDAGRKWPAAAELAYRSGGLDSLVPPQHRDIVLGRIQASMQQPFERLAQASGTPAQQHLASMAAGHQAVSGYRAEVQAMRQHYISQLPQQQQQVSNQQQQQQQGPQQQTPTQQTPTQQTPTQQTATQQTPQQQTPTQQTPQQQGPQQGPRQTPGQQMPGPQQGPVQQGPVQQGPQVTQSQPSIQERLNPPTIAERLNPTDGQTPQPSRISQALNPQESRITQALNGQHTATPTTTPTDPRQAYAIGNNPAGAPTEGQNANGPAGATTGGNQALPPDLQKAMAAASSGTAPASAIKDAAAKESGQGARPDHLDRGSQSPQRGHDGPDR</sequence>
<evidence type="ECO:0000256" key="1">
    <source>
        <dbReference type="SAM" id="MobiDB-lite"/>
    </source>
</evidence>
<feature type="compositionally biased region" description="Low complexity" evidence="1">
    <location>
        <begin position="495"/>
        <end position="511"/>
    </location>
</feature>
<gene>
    <name evidence="2" type="ORF">ACFFGN_12815</name>
</gene>
<name>A0ABV6QMW5_9ACTN</name>
<dbReference type="RefSeq" id="WP_380046850.1">
    <property type="nucleotide sequence ID" value="NZ_JBHLTC010000014.1"/>
</dbReference>
<feature type="compositionally biased region" description="Low complexity" evidence="1">
    <location>
        <begin position="302"/>
        <end position="397"/>
    </location>
</feature>
<feature type="compositionally biased region" description="Low complexity" evidence="1">
    <location>
        <begin position="471"/>
        <end position="487"/>
    </location>
</feature>
<organism evidence="2 3">
    <name type="scientific">Kribbella deserti</name>
    <dbReference type="NCBI Taxonomy" id="1926257"/>
    <lineage>
        <taxon>Bacteria</taxon>
        <taxon>Bacillati</taxon>
        <taxon>Actinomycetota</taxon>
        <taxon>Actinomycetes</taxon>
        <taxon>Propionibacteriales</taxon>
        <taxon>Kribbellaceae</taxon>
        <taxon>Kribbella</taxon>
    </lineage>
</organism>
<evidence type="ECO:0000313" key="2">
    <source>
        <dbReference type="EMBL" id="MFC0624952.1"/>
    </source>
</evidence>
<feature type="region of interest" description="Disordered" evidence="1">
    <location>
        <begin position="1"/>
        <end position="29"/>
    </location>
</feature>
<feature type="compositionally biased region" description="Low complexity" evidence="1">
    <location>
        <begin position="444"/>
        <end position="454"/>
    </location>
</feature>
<reference evidence="2 3" key="1">
    <citation type="submission" date="2024-09" db="EMBL/GenBank/DDBJ databases">
        <authorList>
            <person name="Sun Q."/>
            <person name="Mori K."/>
        </authorList>
    </citation>
    <scope>NUCLEOTIDE SEQUENCE [LARGE SCALE GENOMIC DNA]</scope>
    <source>
        <strain evidence="2 3">CGMCC 1.15906</strain>
    </source>
</reference>
<accession>A0ABV6QMW5</accession>
<comment type="caution">
    <text evidence="2">The sequence shown here is derived from an EMBL/GenBank/DDBJ whole genome shotgun (WGS) entry which is preliminary data.</text>
</comment>
<feature type="region of interest" description="Disordered" evidence="1">
    <location>
        <begin position="302"/>
        <end position="542"/>
    </location>
</feature>
<feature type="compositionally biased region" description="Low complexity" evidence="1">
    <location>
        <begin position="15"/>
        <end position="26"/>
    </location>
</feature>
<keyword evidence="3" id="KW-1185">Reference proteome</keyword>
<dbReference type="Proteomes" id="UP001589890">
    <property type="component" value="Unassembled WGS sequence"/>
</dbReference>
<evidence type="ECO:0000313" key="3">
    <source>
        <dbReference type="Proteomes" id="UP001589890"/>
    </source>
</evidence>
<dbReference type="EMBL" id="JBHLTC010000014">
    <property type="protein sequence ID" value="MFC0624952.1"/>
    <property type="molecule type" value="Genomic_DNA"/>
</dbReference>